<protein>
    <recommendedName>
        <fullName evidence="9">Trafficking protein particle complex II-specific subunit 120 homolog</fullName>
    </recommendedName>
</protein>
<dbReference type="PANTHER" id="PTHR21512:SF5">
    <property type="entry name" value="TRAFFICKING PROTEIN PARTICLE COMPLEX SUBUNIT 9"/>
    <property type="match status" value="1"/>
</dbReference>
<keyword evidence="8" id="KW-1185">Reference proteome</keyword>
<dbReference type="Pfam" id="PF08626">
    <property type="entry name" value="TRAPPC9-Trs120"/>
    <property type="match status" value="2"/>
</dbReference>
<proteinExistence type="predicted"/>
<feature type="domain" description="Trs120/TRAPPC9 N-terminal" evidence="3">
    <location>
        <begin position="9"/>
        <end position="187"/>
    </location>
</feature>
<feature type="domain" description="Trs120/TRAPPC9 fourth Ig-like" evidence="6">
    <location>
        <begin position="1047"/>
        <end position="1167"/>
    </location>
</feature>
<evidence type="ECO:0000313" key="7">
    <source>
        <dbReference type="EMBL" id="KAK6118372.1"/>
    </source>
</evidence>
<dbReference type="InterPro" id="IPR013935">
    <property type="entry name" value="Trs120_TRAPPC9"/>
</dbReference>
<evidence type="ECO:0000313" key="8">
    <source>
        <dbReference type="Proteomes" id="UP001318860"/>
    </source>
</evidence>
<evidence type="ECO:0000256" key="1">
    <source>
        <dbReference type="ARBA" id="ARBA00004555"/>
    </source>
</evidence>
<evidence type="ECO:0000259" key="5">
    <source>
        <dbReference type="Pfam" id="PF26254"/>
    </source>
</evidence>
<dbReference type="EMBL" id="JABTTQ020003342">
    <property type="protein sequence ID" value="KAK6118372.1"/>
    <property type="molecule type" value="Genomic_DNA"/>
</dbReference>
<dbReference type="Proteomes" id="UP001318860">
    <property type="component" value="Unassembled WGS sequence"/>
</dbReference>
<dbReference type="Pfam" id="PF26283">
    <property type="entry name" value="Ig_TRAPPC9-Trs120_4th"/>
    <property type="match status" value="1"/>
</dbReference>
<evidence type="ECO:0008006" key="9">
    <source>
        <dbReference type="Google" id="ProtNLM"/>
    </source>
</evidence>
<evidence type="ECO:0000259" key="3">
    <source>
        <dbReference type="Pfam" id="PF08626"/>
    </source>
</evidence>
<gene>
    <name evidence="7" type="ORF">DH2020_047943</name>
</gene>
<accession>A0ABR0U778</accession>
<dbReference type="InterPro" id="IPR058563">
    <property type="entry name" value="Trs120_TRAPPC9_N"/>
</dbReference>
<evidence type="ECO:0000259" key="6">
    <source>
        <dbReference type="Pfam" id="PF26283"/>
    </source>
</evidence>
<reference evidence="7 8" key="1">
    <citation type="journal article" date="2021" name="Comput. Struct. Biotechnol. J.">
        <title>De novo genome assembly of the potent medicinal plant Rehmannia glutinosa using nanopore technology.</title>
        <authorList>
            <person name="Ma L."/>
            <person name="Dong C."/>
            <person name="Song C."/>
            <person name="Wang X."/>
            <person name="Zheng X."/>
            <person name="Niu Y."/>
            <person name="Chen S."/>
            <person name="Feng W."/>
        </authorList>
    </citation>
    <scope>NUCLEOTIDE SEQUENCE [LARGE SCALE GENOMIC DNA]</scope>
    <source>
        <strain evidence="7">DH-2019</strain>
    </source>
</reference>
<comment type="subcellular location">
    <subcellularLocation>
        <location evidence="1">Golgi apparatus</location>
    </subcellularLocation>
</comment>
<dbReference type="Pfam" id="PF26280">
    <property type="entry name" value="Ig_TRAPPC9-Trs120_2nd"/>
    <property type="match status" value="1"/>
</dbReference>
<dbReference type="Pfam" id="PF26254">
    <property type="entry name" value="Ig_TRAPPC9-Trs120_1st"/>
    <property type="match status" value="1"/>
</dbReference>
<feature type="domain" description="Trs120/TRAPPC9 N-terminal" evidence="3">
    <location>
        <begin position="203"/>
        <end position="268"/>
    </location>
</feature>
<feature type="domain" description="Trs120/TRAPPC9 TPR region" evidence="4">
    <location>
        <begin position="284"/>
        <end position="534"/>
    </location>
</feature>
<name>A0ABR0U778_REHGL</name>
<sequence length="1170" mass="128293">MEPDASIETSSMIRVAVLPIASIPPLLFQDYAAMLLRHHTVSLNSISSFYTEHQKSPFANQPWDSGSLRFKFMLGGSPPSPWEDFQSNRKILAVIGLCHCPSSPDLLSVANQFTAACKSYSSSLVQRCFAFCPGDSQLEEESCKGSNIVLFPPADRQTQEFHLQTMVQDIAASLLMEFEKWVLQAESGGTILKTPLDSQASLSSEEVIKAKKRRLGRAQKTIGDYCLLAGSPVDANAHYSTALELTRLTADFFWHAGAMEGSVCALLIDRMGQKDPVLEDEVKYRYNSVILHYRKSFIQDNAQRVSPLSFELEATLKLARFLCRYSTYSFMQDFCCWTSVHLDVFKWKIFFFMCTVFPYACIFIRRELAKEVVELLTAAADGATSLIDASDKLVVYVEIARLFGALGYHRKAAFFSRQVAQLYLQQDNKLAAISAMQVLAMTTKAYRVQSRASSEPSHDDGQTYADGRKMHHYSIVSLFESQWSTLQMVVLREILLSAVRAGDPLAAWSAAARLLRSYYPLITPAGQNGLASALANSAVRLPLGTRCGDPALPFIRLHSFPLHSSQMDIVKRNLAREDWWVGSAPSGPFIYTPFSKGEPTHGDKQELTWVVGEPVQVLVELANPCGFEVKVDSIYLSVHSNNLDAFPVSVNLPPNSSKVITLSGIPTKEGPVSIPGCIVHCFGVITEHFFKEVDNLLIGATQGLVLSDPFRSCGAAKLKNAHVPNISVVPPLPLLVSHVVGGDSSVMLYEGEIRDVWISLANAGTVPVEQAHISFSGKNQDSIVSVASETLKSALPLKPGAEVKICVTLKAWQLGITDPDAASSKGVPGTSGKQVKDGSSPMLLIHYAGQLINSGEPQTGSVPPPGRRLVIPLNICVLQGLSFVKARLLSMEIPARVGETYTKLVQLESDATERVHGSERQSDRFMKIDPYRGSWGLRLLELELSNPTDVVFETSVSLDMERPNNKDSSSHCTCAEFGDPKTRIDKECTARVLIPLEHFKLPVLDGSFLVKGSQNNGNTGGQVLASQKRILRLNSMHPLKVNSLGSGGSINAHDMTAMEVLVRNNTKETIKIDLSITCKDVAGENCIEGDKATVLWEGVLTGIGKEVSPLQEIRHVFSLYFLIPGEYTMSAAAVIDDANEVLRARARTRSSDEPIFCRGPPFHVRVNGTA</sequence>
<dbReference type="PANTHER" id="PTHR21512">
    <property type="entry name" value="TRAFFICKING PROTEIN PARTICLE COMPLEX SUBUNIT 9"/>
    <property type="match status" value="1"/>
</dbReference>
<evidence type="ECO:0000256" key="2">
    <source>
        <dbReference type="ARBA" id="ARBA00023034"/>
    </source>
</evidence>
<dbReference type="InterPro" id="IPR058564">
    <property type="entry name" value="TPR_TRAPPC9_Trs120"/>
</dbReference>
<keyword evidence="2" id="KW-0333">Golgi apparatus</keyword>
<dbReference type="InterPro" id="IPR058565">
    <property type="entry name" value="Ig_TRAPPC9_Trs120_1st"/>
</dbReference>
<organism evidence="7 8">
    <name type="scientific">Rehmannia glutinosa</name>
    <name type="common">Chinese foxglove</name>
    <dbReference type="NCBI Taxonomy" id="99300"/>
    <lineage>
        <taxon>Eukaryota</taxon>
        <taxon>Viridiplantae</taxon>
        <taxon>Streptophyta</taxon>
        <taxon>Embryophyta</taxon>
        <taxon>Tracheophyta</taxon>
        <taxon>Spermatophyta</taxon>
        <taxon>Magnoliopsida</taxon>
        <taxon>eudicotyledons</taxon>
        <taxon>Gunneridae</taxon>
        <taxon>Pentapetalae</taxon>
        <taxon>asterids</taxon>
        <taxon>lamiids</taxon>
        <taxon>Lamiales</taxon>
        <taxon>Orobanchaceae</taxon>
        <taxon>Rehmannieae</taxon>
        <taxon>Rehmannia</taxon>
    </lineage>
</organism>
<feature type="domain" description="Trs120/TRAPPC9 first Ig-like" evidence="5">
    <location>
        <begin position="582"/>
        <end position="689"/>
    </location>
</feature>
<evidence type="ECO:0000259" key="4">
    <source>
        <dbReference type="Pfam" id="PF26251"/>
    </source>
</evidence>
<comment type="caution">
    <text evidence="7">The sequence shown here is derived from an EMBL/GenBank/DDBJ whole genome shotgun (WGS) entry which is preliminary data.</text>
</comment>
<dbReference type="Pfam" id="PF26251">
    <property type="entry name" value="TPR_TRAPPC9-Trs120"/>
    <property type="match status" value="1"/>
</dbReference>
<dbReference type="InterPro" id="IPR058568">
    <property type="entry name" value="Ig_TRAPPC9_Trs120_4th"/>
</dbReference>